<proteinExistence type="predicted"/>
<reference evidence="1" key="1">
    <citation type="submission" date="2020-05" db="EMBL/GenBank/DDBJ databases">
        <title>Large-scale comparative analyses of tick genomes elucidate their genetic diversity and vector capacities.</title>
        <authorList>
            <person name="Jia N."/>
            <person name="Wang J."/>
            <person name="Shi W."/>
            <person name="Du L."/>
            <person name="Sun Y."/>
            <person name="Zhan W."/>
            <person name="Jiang J."/>
            <person name="Wang Q."/>
            <person name="Zhang B."/>
            <person name="Ji P."/>
            <person name="Sakyi L.B."/>
            <person name="Cui X."/>
            <person name="Yuan T."/>
            <person name="Jiang B."/>
            <person name="Yang W."/>
            <person name="Lam T.T.-Y."/>
            <person name="Chang Q."/>
            <person name="Ding S."/>
            <person name="Wang X."/>
            <person name="Zhu J."/>
            <person name="Ruan X."/>
            <person name="Zhao L."/>
            <person name="Wei J."/>
            <person name="Que T."/>
            <person name="Du C."/>
            <person name="Cheng J."/>
            <person name="Dai P."/>
            <person name="Han X."/>
            <person name="Huang E."/>
            <person name="Gao Y."/>
            <person name="Liu J."/>
            <person name="Shao H."/>
            <person name="Ye R."/>
            <person name="Li L."/>
            <person name="Wei W."/>
            <person name="Wang X."/>
            <person name="Wang C."/>
            <person name="Yang T."/>
            <person name="Huo Q."/>
            <person name="Li W."/>
            <person name="Guo W."/>
            <person name="Chen H."/>
            <person name="Zhou L."/>
            <person name="Ni X."/>
            <person name="Tian J."/>
            <person name="Zhou Y."/>
            <person name="Sheng Y."/>
            <person name="Liu T."/>
            <person name="Pan Y."/>
            <person name="Xia L."/>
            <person name="Li J."/>
            <person name="Zhao F."/>
            <person name="Cao W."/>
        </authorList>
    </citation>
    <scope>NUCLEOTIDE SEQUENCE</scope>
    <source>
        <strain evidence="1">Dsil-2018</strain>
    </source>
</reference>
<dbReference type="Proteomes" id="UP000821865">
    <property type="component" value="Chromosome 2"/>
</dbReference>
<organism evidence="1 2">
    <name type="scientific">Dermacentor silvarum</name>
    <name type="common">Tick</name>
    <dbReference type="NCBI Taxonomy" id="543639"/>
    <lineage>
        <taxon>Eukaryota</taxon>
        <taxon>Metazoa</taxon>
        <taxon>Ecdysozoa</taxon>
        <taxon>Arthropoda</taxon>
        <taxon>Chelicerata</taxon>
        <taxon>Arachnida</taxon>
        <taxon>Acari</taxon>
        <taxon>Parasitiformes</taxon>
        <taxon>Ixodida</taxon>
        <taxon>Ixodoidea</taxon>
        <taxon>Ixodidae</taxon>
        <taxon>Rhipicephalinae</taxon>
        <taxon>Dermacentor</taxon>
    </lineage>
</organism>
<dbReference type="EMBL" id="CM023471">
    <property type="protein sequence ID" value="KAH7966135.1"/>
    <property type="molecule type" value="Genomic_DNA"/>
</dbReference>
<comment type="caution">
    <text evidence="1">The sequence shown here is derived from an EMBL/GenBank/DDBJ whole genome shotgun (WGS) entry which is preliminary data.</text>
</comment>
<name>A0ACB8DDT9_DERSI</name>
<sequence length="475" mass="48670">MASTTADEAASAAAAEADACGDDAGNQQYGDPWDTDQAAVALRLLRAEDNRKSPTPAHATPAAKGVPSTNEEARQPVYEAAFDLRRKQREPDQGLDRMVQSPVPLIPGLQQQQLADPLHPVPSSCSSSEVSLVPGRRGGITGQPSLRDACCPGPPPHQGSSGSISVSSSVQLQPTPTPRGSSGSDGGRPSVPIPATGYQGLAFKQASAADKTICQNDPLPCARSSISENTPAAPIGAIAVKRNIHAGVKVRHSESVRRPRHGGHRNKAEPMALAPVLLNMFRVNPGRVFLITQSEVTQPQATSGTQLYHCTAAEIAGTSGFVTAVSQNLGDNAYEIIGPDDESPQGANDISVAEVSPIPLEVTMTDDTAAIDTETAVSTTAATVYVASSSLSASAVVSEGTEPGLLPTPRGFVDLAENVDGAPVAVTDVSLAGLGLASCSFGLSLMPYVPTTRGSVDLAKCVAGAPVAAADVSLA</sequence>
<evidence type="ECO:0000313" key="2">
    <source>
        <dbReference type="Proteomes" id="UP000821865"/>
    </source>
</evidence>
<gene>
    <name evidence="1" type="ORF">HPB49_013989</name>
</gene>
<keyword evidence="2" id="KW-1185">Reference proteome</keyword>
<accession>A0ACB8DDT9</accession>
<evidence type="ECO:0000313" key="1">
    <source>
        <dbReference type="EMBL" id="KAH7966135.1"/>
    </source>
</evidence>
<protein>
    <submittedName>
        <fullName evidence="1">Uncharacterized protein</fullName>
    </submittedName>
</protein>